<dbReference type="RefSeq" id="WP_123607567.1">
    <property type="nucleotide sequence ID" value="NZ_RJVG01000001.1"/>
</dbReference>
<dbReference type="Pfam" id="PF04230">
    <property type="entry name" value="PS_pyruv_trans"/>
    <property type="match status" value="1"/>
</dbReference>
<comment type="caution">
    <text evidence="2">The sequence shown here is derived from an EMBL/GenBank/DDBJ whole genome shotgun (WGS) entry which is preliminary data.</text>
</comment>
<gene>
    <name evidence="2" type="ORF">EDD66_10182</name>
</gene>
<feature type="domain" description="Polysaccharide pyruvyl transferase" evidence="1">
    <location>
        <begin position="13"/>
        <end position="294"/>
    </location>
</feature>
<dbReference type="Proteomes" id="UP000273083">
    <property type="component" value="Unassembled WGS sequence"/>
</dbReference>
<accession>A0A3N1XXY3</accession>
<dbReference type="EMBL" id="RJVG01000001">
    <property type="protein sequence ID" value="ROR31466.1"/>
    <property type="molecule type" value="Genomic_DNA"/>
</dbReference>
<keyword evidence="3" id="KW-1185">Reference proteome</keyword>
<evidence type="ECO:0000313" key="2">
    <source>
        <dbReference type="EMBL" id="ROR31466.1"/>
    </source>
</evidence>
<dbReference type="OrthoDB" id="9799278at2"/>
<dbReference type="InterPro" id="IPR007345">
    <property type="entry name" value="Polysacch_pyruvyl_Trfase"/>
</dbReference>
<reference evidence="2 3" key="1">
    <citation type="submission" date="2018-11" db="EMBL/GenBank/DDBJ databases">
        <title>Genomic Encyclopedia of Type Strains, Phase IV (KMG-IV): sequencing the most valuable type-strain genomes for metagenomic binning, comparative biology and taxonomic classification.</title>
        <authorList>
            <person name="Goeker M."/>
        </authorList>
    </citation>
    <scope>NUCLEOTIDE SEQUENCE [LARGE SCALE GENOMIC DNA]</scope>
    <source>
        <strain evidence="2 3">DSM 26537</strain>
    </source>
</reference>
<name>A0A3N1XXY3_9FIRM</name>
<sequence>MKVGIITFHNYNNYGAILQSYALQKILYNLGCESEIIDYNCNYISKPYRYINLKQKGFFTYLFGVIGFICYLPRKKRCNEFRKLMNYSISVNNSNINSLSNAYDYYISGSDQVWNYKLTNFDKNYFLEFVNDNKKKLSYAASFGLSNIQNQYRQEYAKLLSKFNKILVREKQGANIVNDLIGQVPEVVLDPTLLLTQDDWINVSSDIKRKKEYILVYQLGFSKRLINFTKKLSRETSCEILFIPFPLGKSIKCRPLINIGPKEWLGLFKNAKYIVSDSFHGIIFSVLFNKNFFAEVSGQHKNSRAENFLSQFGLKDRIISNDYKVQLTQDIDYTVINERINIAREKSIESLKNMLI</sequence>
<evidence type="ECO:0000313" key="3">
    <source>
        <dbReference type="Proteomes" id="UP000273083"/>
    </source>
</evidence>
<organism evidence="2 3">
    <name type="scientific">Mobilisporobacter senegalensis</name>
    <dbReference type="NCBI Taxonomy" id="1329262"/>
    <lineage>
        <taxon>Bacteria</taxon>
        <taxon>Bacillati</taxon>
        <taxon>Bacillota</taxon>
        <taxon>Clostridia</taxon>
        <taxon>Lachnospirales</taxon>
        <taxon>Lachnospiraceae</taxon>
        <taxon>Mobilisporobacter</taxon>
    </lineage>
</organism>
<protein>
    <submittedName>
        <fullName evidence="2">Polysaccharide pyruvyl transferase</fullName>
    </submittedName>
</protein>
<evidence type="ECO:0000259" key="1">
    <source>
        <dbReference type="Pfam" id="PF04230"/>
    </source>
</evidence>
<proteinExistence type="predicted"/>
<dbReference type="AlphaFoldDB" id="A0A3N1XXY3"/>
<dbReference type="GO" id="GO:0016740">
    <property type="term" value="F:transferase activity"/>
    <property type="evidence" value="ECO:0007669"/>
    <property type="project" value="UniProtKB-KW"/>
</dbReference>
<keyword evidence="2" id="KW-0808">Transferase</keyword>